<dbReference type="InterPro" id="IPR008969">
    <property type="entry name" value="CarboxyPept-like_regulatory"/>
</dbReference>
<dbReference type="Pfam" id="PF17963">
    <property type="entry name" value="Big_9"/>
    <property type="match status" value="1"/>
</dbReference>
<protein>
    <recommendedName>
        <fullName evidence="4">Alpha-amylase</fullName>
    </recommendedName>
</protein>
<reference evidence="2 3" key="1">
    <citation type="submission" date="2019-10" db="EMBL/GenBank/DDBJ databases">
        <title>Nocardioides novel species isolated from the excrement of Marmot.</title>
        <authorList>
            <person name="Zhang G."/>
        </authorList>
    </citation>
    <scope>NUCLEOTIDE SEQUENCE [LARGE SCALE GENOMIC DNA]</scope>
    <source>
        <strain evidence="3">zg-579</strain>
    </source>
</reference>
<name>A0A6I3J415_9ACTN</name>
<dbReference type="Gene3D" id="2.60.40.2700">
    <property type="match status" value="3"/>
</dbReference>
<keyword evidence="3" id="KW-1185">Reference proteome</keyword>
<proteinExistence type="predicted"/>
<dbReference type="EMBL" id="WLCI01000002">
    <property type="protein sequence ID" value="MTB93584.1"/>
    <property type="molecule type" value="Genomic_DNA"/>
</dbReference>
<evidence type="ECO:0000313" key="3">
    <source>
        <dbReference type="Proteomes" id="UP000433406"/>
    </source>
</evidence>
<keyword evidence="1" id="KW-0732">Signal</keyword>
<accession>A0A6I3J415</accession>
<evidence type="ECO:0008006" key="4">
    <source>
        <dbReference type="Google" id="ProtNLM"/>
    </source>
</evidence>
<comment type="caution">
    <text evidence="2">The sequence shown here is derived from an EMBL/GenBank/DDBJ whole genome shotgun (WGS) entry which is preliminary data.</text>
</comment>
<evidence type="ECO:0000256" key="1">
    <source>
        <dbReference type="SAM" id="SignalP"/>
    </source>
</evidence>
<feature type="chain" id="PRO_5039151684" description="Alpha-amylase" evidence="1">
    <location>
        <begin position="32"/>
        <end position="1820"/>
    </location>
</feature>
<dbReference type="SUPFAM" id="SSF49464">
    <property type="entry name" value="Carboxypeptidase regulatory domain-like"/>
    <property type="match status" value="2"/>
</dbReference>
<dbReference type="Pfam" id="PF13620">
    <property type="entry name" value="CarboxypepD_reg"/>
    <property type="match status" value="1"/>
</dbReference>
<dbReference type="Proteomes" id="UP000433406">
    <property type="component" value="Unassembled WGS sequence"/>
</dbReference>
<sequence>MSFNPVRRPAIVLLALLALVLSGLAFSPGVAAVDADVSAMLTGRVLDEGGRPVEGMVVTAAPPRSTTPAATAKSRADGGFELAVGGGLYVVAASDPDGTYAETLYRGGEPVEVGAGATKVLEPMTMRDVQGSSWGRVRGLVVDAGERPVSGITALAYESDESRFPVGRGQSNWHTQYGNHEETGVYTIDLPEGTYSIAFETSELDELVWYGGGKDVVVEVKAGQTTELNGTMVAPRPWDTGIELSGRAIGPDEKPLRGGVPLTLFQRYPSGTSFLFRDTTTTAADGTYSFDDAPTDRLLTVCIELGGSDWSCLGSRDLVSADYFRIPVGSKSFEAPGTVRDPRVEVTARVVEMDGSPVANETISLVPVAGPGQQYHAFSDGDGRMAWEGVVPRGRYVLCAVRHAPHACIAGQANASEVPFDIPVDQTSYEAPDLVLGRSAVVVTGRVAGSSGIPFSNAQVILFKLAGGGYEHAGYGTAGPDGSYRIATTAGGGTYTVCAMMPMSRCLGGAGDPARAATFEAAAGSRMSGKDIDLGPGVPVRGEVTLDGEPAQLGWVQLYSVGENTDGSSYAIPRHGAEVVAGNYELTAFETGQPLTVCVQDPSRSQVCLGGVDQPAAADTFTVRAGSDGYDVGEVIRLTSAPSCDGAVLTTGAISLGMTCDGSLGSDGVGLRLDETGHDAVIPGCVCEGWGVGDAKTQSWGGSHRESGSTNITRSSLQIVRGGAGVATGASSTVRVGRQFEVTHTYAPSVRPNVFNVAVRVKNIGSAPADLRYRRVVDWDVAPTQFKELVSVENVRAPELVFASNDGFASVNPFAGKTDRGARGRFDRVGPKDHGALLDFDLGRLPAGETKTFYALYGAAKTEELAIDDLRLLGARAWTLGQASGDASTKDTFFFAVSGEATIPLPNAQPQAAPDSLTVRNGGGGWVDVLLNDTDEDGDVLRLGTVTQPQHGTAGCGAEGCWYQHDGSEATEDSFTYVVADGRGGFDRGTVAVTIEPASAPKAWLYADGRARLSGVPRAGEPVSVEASWFAQGGQGGDEPTSVVPEDVEYTWYLDGVQQDEHTAEFTPATGDEGKYLEVALVAKKDGYWDGYTWAGDVIRGQDFKEIPLAVTVVTGQGNDQKAVEGAWTYACDVQGGRCYEGRSSADGTTTIRIPAGKASYDVWTYPPDGSLFSAHRRLDVDEESDGPTLLVTLTGPKPVPPAADPGPGFTQTTGQPPTGFAGTPATVVLTDCTVDAGTVPSWTVEFANGSPSMNGVLKAGAVGTYTAEIPPFTSSGQATFSTNVVCGSGETDEVEFSIYIDPSGFVTNQYGVPIAGATVTLERFVNGAFVAVRDEDAAVMDPDVNDQNPSRTDPTGYFRWDVAPGTYRVEAANTGCATMTSPAMQVPPERVDLLLKMTCSTGAAASTPTPLTGPKVTGDTKVGSKLTLTDGTWSNDIAQASVAWLRDGTPTGVTTKEYTLSAADQGKKITARVTARRPNKVQENGSGQVVTFEPFTVDIDTNVPAAPGTPGGGGGGGGGGGSTALVATADPTITGTAKVGRKLTASPGTWNGTDLTYSYAWSRGGTLIAGATGAEYVATADDVDQAITVTVTASKTGLTDGTATSAAVTVAKGDAPTATTPPAITGDAEPGGTLRVSSGTWSEPGVAFAYQWLVDGAPVSGATGTSYDVRPGDAGTQVSVRVTATKAGYGAGSATTEAVTIDDAPPPVTQAGSTTSATLAKDVVRAGKRAKLLVRVALDNGKPPLGRLVVRVDGRRVSEIALTRRAGGRAALSLPKLAVGKHTVRVRYLGNAAARASSSARLRLVVKQKRSSRPMPSMF</sequence>
<dbReference type="RefSeq" id="WP_154613470.1">
    <property type="nucleotide sequence ID" value="NZ_CP053660.1"/>
</dbReference>
<dbReference type="Gene3D" id="2.60.40.1120">
    <property type="entry name" value="Carboxypeptidase-like, regulatory domain"/>
    <property type="match status" value="1"/>
</dbReference>
<feature type="signal peptide" evidence="1">
    <location>
        <begin position="1"/>
        <end position="31"/>
    </location>
</feature>
<organism evidence="2 3">
    <name type="scientific">Nocardioides marmotae</name>
    <dbReference type="NCBI Taxonomy" id="2663857"/>
    <lineage>
        <taxon>Bacteria</taxon>
        <taxon>Bacillati</taxon>
        <taxon>Actinomycetota</taxon>
        <taxon>Actinomycetes</taxon>
        <taxon>Propionibacteriales</taxon>
        <taxon>Nocardioidaceae</taxon>
        <taxon>Nocardioides</taxon>
    </lineage>
</organism>
<evidence type="ECO:0000313" key="2">
    <source>
        <dbReference type="EMBL" id="MTB93584.1"/>
    </source>
</evidence>
<dbReference type="Gene3D" id="2.60.40.2810">
    <property type="match status" value="1"/>
</dbReference>
<gene>
    <name evidence="2" type="ORF">GGQ22_00670</name>
</gene>